<dbReference type="CDD" id="cd11475">
    <property type="entry name" value="SLC5sbd_PutP"/>
    <property type="match status" value="1"/>
</dbReference>
<feature type="transmembrane region" description="Helical" evidence="14">
    <location>
        <begin position="273"/>
        <end position="296"/>
    </location>
</feature>
<keyword evidence="3 14" id="KW-0813">Transport</keyword>
<evidence type="ECO:0000256" key="5">
    <source>
        <dbReference type="ARBA" id="ARBA00022692"/>
    </source>
</evidence>
<organism evidence="15 16">
    <name type="scientific">Microbulbifer aestuariivivens</name>
    <dbReference type="NCBI Taxonomy" id="1908308"/>
    <lineage>
        <taxon>Bacteria</taxon>
        <taxon>Pseudomonadati</taxon>
        <taxon>Pseudomonadota</taxon>
        <taxon>Gammaproteobacteria</taxon>
        <taxon>Cellvibrionales</taxon>
        <taxon>Microbulbiferaceae</taxon>
        <taxon>Microbulbifer</taxon>
    </lineage>
</organism>
<feature type="transmembrane region" description="Helical" evidence="14">
    <location>
        <begin position="386"/>
        <end position="410"/>
    </location>
</feature>
<evidence type="ECO:0000256" key="11">
    <source>
        <dbReference type="ARBA" id="ARBA00023201"/>
    </source>
</evidence>
<dbReference type="InterPro" id="IPR050277">
    <property type="entry name" value="Sodium:Solute_Symporter"/>
</dbReference>
<evidence type="ECO:0000256" key="10">
    <source>
        <dbReference type="ARBA" id="ARBA00023136"/>
    </source>
</evidence>
<feature type="transmembrane region" description="Helical" evidence="14">
    <location>
        <begin position="54"/>
        <end position="80"/>
    </location>
</feature>
<dbReference type="RefSeq" id="WP_345550187.1">
    <property type="nucleotide sequence ID" value="NZ_BAABRT010000009.1"/>
</dbReference>
<evidence type="ECO:0000256" key="1">
    <source>
        <dbReference type="ARBA" id="ARBA00004651"/>
    </source>
</evidence>
<feature type="transmembrane region" description="Helical" evidence="14">
    <location>
        <begin position="417"/>
        <end position="435"/>
    </location>
</feature>
<protein>
    <recommendedName>
        <fullName evidence="14">Sodium/proline symporter</fullName>
    </recommendedName>
    <alternativeName>
        <fullName evidence="14">Proline permease</fullName>
    </alternativeName>
</protein>
<keyword evidence="14" id="KW-0029">Amino-acid transport</keyword>
<keyword evidence="14" id="KW-0997">Cell inner membrane</keyword>
<keyword evidence="9 14" id="KW-0406">Ion transport</keyword>
<evidence type="ECO:0000256" key="12">
    <source>
        <dbReference type="ARBA" id="ARBA00033708"/>
    </source>
</evidence>
<evidence type="ECO:0000256" key="2">
    <source>
        <dbReference type="ARBA" id="ARBA00006434"/>
    </source>
</evidence>
<evidence type="ECO:0000313" key="16">
    <source>
        <dbReference type="Proteomes" id="UP001408594"/>
    </source>
</evidence>
<dbReference type="PANTHER" id="PTHR48086">
    <property type="entry name" value="SODIUM/PROLINE SYMPORTER-RELATED"/>
    <property type="match status" value="1"/>
</dbReference>
<keyword evidence="5 14" id="KW-0812">Transmembrane</keyword>
<feature type="transmembrane region" description="Helical" evidence="14">
    <location>
        <begin position="316"/>
        <end position="341"/>
    </location>
</feature>
<keyword evidence="10 14" id="KW-0472">Membrane</keyword>
<dbReference type="Gene3D" id="1.20.1730.10">
    <property type="entry name" value="Sodium/glucose cotransporter"/>
    <property type="match status" value="1"/>
</dbReference>
<dbReference type="EMBL" id="BAABRT010000009">
    <property type="protein sequence ID" value="GAA5524906.1"/>
    <property type="molecule type" value="Genomic_DNA"/>
</dbReference>
<dbReference type="InterPro" id="IPR038377">
    <property type="entry name" value="Na/Glc_symporter_sf"/>
</dbReference>
<dbReference type="PROSITE" id="PS50283">
    <property type="entry name" value="NA_SOLUT_SYMP_3"/>
    <property type="match status" value="1"/>
</dbReference>
<keyword evidence="6 14" id="KW-0769">Symport</keyword>
<dbReference type="Proteomes" id="UP001408594">
    <property type="component" value="Unassembled WGS sequence"/>
</dbReference>
<keyword evidence="8 14" id="KW-0915">Sodium</keyword>
<name>A0ABP9WRZ3_9GAMM</name>
<dbReference type="PANTHER" id="PTHR48086:SF3">
    <property type="entry name" value="SODIUM_PROLINE SYMPORTER"/>
    <property type="match status" value="1"/>
</dbReference>
<evidence type="ECO:0000256" key="8">
    <source>
        <dbReference type="ARBA" id="ARBA00023053"/>
    </source>
</evidence>
<evidence type="ECO:0000256" key="9">
    <source>
        <dbReference type="ARBA" id="ARBA00023065"/>
    </source>
</evidence>
<sequence>MLASFLFFLAIFAAIGVSSYLKSRGTKQDYYLASRDVSPFLVGLSAVATNNSGYMFIGVIGYTYATGLASIWLMVGWILGDFLGSLWVHKSLCRATHQTGESSYAGVISAWSGRRFVYWQRLAGLLSLMFLLAYASAQLVAGSKALHVLLDLPIWSGAVIGGVIVAAYCLAGGIRASIWTDAAQSVVMIVAMGSLLVVATDSVGGIGAAIQSMSEVEGFLNWYPDNMLLPGLAGGVLFAVGWLFAGLSVIGQPHVMVRFMALESEHRMIHARVWYYLWFTAFYAMATGVGMLARIMLGDSGSFDAELALPMMALDVLPPVMVGLILAGVFAATMSTADSLVLSCSAAMTHDLMPQRTEKTWVLKLTTVAITSGAVVWALLNQQSVFSLVVMSWSSLASAFAPVLIVLALGGRPSQRVYILMSLVGLAAALTWRWLGWHSHIYEGMPGIIAGLVVYGLARVAVRVPEPSRVGA</sequence>
<dbReference type="Pfam" id="PF00474">
    <property type="entry name" value="SSF"/>
    <property type="match status" value="1"/>
</dbReference>
<accession>A0ABP9WRZ3</accession>
<feature type="transmembrane region" description="Helical" evidence="14">
    <location>
        <begin position="441"/>
        <end position="462"/>
    </location>
</feature>
<evidence type="ECO:0000256" key="14">
    <source>
        <dbReference type="RuleBase" id="RU366012"/>
    </source>
</evidence>
<comment type="catalytic activity">
    <reaction evidence="12">
        <text>L-proline(in) + Na(+)(in) = L-proline(out) + Na(+)(out)</text>
        <dbReference type="Rhea" id="RHEA:28967"/>
        <dbReference type="ChEBI" id="CHEBI:29101"/>
        <dbReference type="ChEBI" id="CHEBI:60039"/>
    </reaction>
</comment>
<comment type="function">
    <text evidence="14">Catalyzes the sodium-dependent uptake of extracellular L-proline.</text>
</comment>
<keyword evidence="7 14" id="KW-1133">Transmembrane helix</keyword>
<feature type="transmembrane region" description="Helical" evidence="14">
    <location>
        <begin position="361"/>
        <end position="380"/>
    </location>
</feature>
<evidence type="ECO:0000256" key="7">
    <source>
        <dbReference type="ARBA" id="ARBA00022989"/>
    </source>
</evidence>
<feature type="transmembrane region" description="Helical" evidence="14">
    <location>
        <begin position="122"/>
        <end position="141"/>
    </location>
</feature>
<dbReference type="InterPro" id="IPR011851">
    <property type="entry name" value="Na/Pro_symporter"/>
</dbReference>
<comment type="caution">
    <text evidence="15">The sequence shown here is derived from an EMBL/GenBank/DDBJ whole genome shotgun (WGS) entry which is preliminary data.</text>
</comment>
<feature type="transmembrane region" description="Helical" evidence="14">
    <location>
        <begin position="230"/>
        <end position="252"/>
    </location>
</feature>
<feature type="transmembrane region" description="Helical" evidence="14">
    <location>
        <begin position="153"/>
        <end position="174"/>
    </location>
</feature>
<keyword evidence="11 14" id="KW-0739">Sodium transport</keyword>
<evidence type="ECO:0000256" key="6">
    <source>
        <dbReference type="ARBA" id="ARBA00022847"/>
    </source>
</evidence>
<feature type="transmembrane region" description="Helical" evidence="14">
    <location>
        <begin position="186"/>
        <end position="210"/>
    </location>
</feature>
<evidence type="ECO:0000256" key="4">
    <source>
        <dbReference type="ARBA" id="ARBA00022475"/>
    </source>
</evidence>
<keyword evidence="16" id="KW-1185">Reference proteome</keyword>
<reference evidence="15 16" key="1">
    <citation type="submission" date="2024-02" db="EMBL/GenBank/DDBJ databases">
        <title>Microbulbifer aestuariivivens NBRC 112533.</title>
        <authorList>
            <person name="Ichikawa N."/>
            <person name="Katano-Makiyama Y."/>
            <person name="Hidaka K."/>
        </authorList>
    </citation>
    <scope>NUCLEOTIDE SEQUENCE [LARGE SCALE GENOMIC DNA]</scope>
    <source>
        <strain evidence="15 16">NBRC 112533</strain>
    </source>
</reference>
<comment type="similarity">
    <text evidence="2 13">Belongs to the sodium:solute symporter (SSF) (TC 2.A.21) family.</text>
</comment>
<evidence type="ECO:0000313" key="15">
    <source>
        <dbReference type="EMBL" id="GAA5524906.1"/>
    </source>
</evidence>
<keyword evidence="4" id="KW-1003">Cell membrane</keyword>
<gene>
    <name evidence="15" type="primary">putP_1</name>
    <name evidence="15" type="ORF">Maes01_01465</name>
</gene>
<evidence type="ECO:0000256" key="13">
    <source>
        <dbReference type="RuleBase" id="RU362091"/>
    </source>
</evidence>
<evidence type="ECO:0000256" key="3">
    <source>
        <dbReference type="ARBA" id="ARBA00022448"/>
    </source>
</evidence>
<comment type="caution">
    <text evidence="14">Lacks conserved residue(s) required for the propagation of feature annotation.</text>
</comment>
<proteinExistence type="inferred from homology"/>
<dbReference type="InterPro" id="IPR001734">
    <property type="entry name" value="Na/solute_symporter"/>
</dbReference>
<comment type="subcellular location">
    <subcellularLocation>
        <location evidence="14">Cell inner membrane</location>
        <topology evidence="14">Multi-pass membrane protein</topology>
    </subcellularLocation>
    <subcellularLocation>
        <location evidence="1">Cell membrane</location>
        <topology evidence="1">Multi-pass membrane protein</topology>
    </subcellularLocation>
</comment>